<evidence type="ECO:0000313" key="2">
    <source>
        <dbReference type="Proteomes" id="UP001152795"/>
    </source>
</evidence>
<protein>
    <submittedName>
        <fullName evidence="1">Uncharacterized protein</fullName>
    </submittedName>
</protein>
<organism evidence="1 2">
    <name type="scientific">Paramuricea clavata</name>
    <name type="common">Red gorgonian</name>
    <name type="synonym">Violescent sea-whip</name>
    <dbReference type="NCBI Taxonomy" id="317549"/>
    <lineage>
        <taxon>Eukaryota</taxon>
        <taxon>Metazoa</taxon>
        <taxon>Cnidaria</taxon>
        <taxon>Anthozoa</taxon>
        <taxon>Octocorallia</taxon>
        <taxon>Malacalcyonacea</taxon>
        <taxon>Plexauridae</taxon>
        <taxon>Paramuricea</taxon>
    </lineage>
</organism>
<accession>A0A6S7L2I3</accession>
<dbReference type="OrthoDB" id="5982080at2759"/>
<dbReference type="PANTHER" id="PTHR31424">
    <property type="entry name" value="PROTEIN CBG23806"/>
    <property type="match status" value="1"/>
</dbReference>
<gene>
    <name evidence="1" type="ORF">PACLA_8A017329</name>
</gene>
<comment type="caution">
    <text evidence="1">The sequence shown here is derived from an EMBL/GenBank/DDBJ whole genome shotgun (WGS) entry which is preliminary data.</text>
</comment>
<feature type="non-terminal residue" evidence="1">
    <location>
        <position position="275"/>
    </location>
</feature>
<dbReference type="AlphaFoldDB" id="A0A6S7L2I3"/>
<evidence type="ECO:0000313" key="1">
    <source>
        <dbReference type="EMBL" id="CAB4026649.1"/>
    </source>
</evidence>
<name>A0A6S7L2I3_PARCT</name>
<dbReference type="EMBL" id="CACRXK020014325">
    <property type="protein sequence ID" value="CAB4026649.1"/>
    <property type="molecule type" value="Genomic_DNA"/>
</dbReference>
<dbReference type="Proteomes" id="UP001152795">
    <property type="component" value="Unassembled WGS sequence"/>
</dbReference>
<keyword evidence="2" id="KW-1185">Reference proteome</keyword>
<proteinExistence type="predicted"/>
<reference evidence="1" key="1">
    <citation type="submission" date="2020-04" db="EMBL/GenBank/DDBJ databases">
        <authorList>
            <person name="Alioto T."/>
            <person name="Alioto T."/>
            <person name="Gomez Garrido J."/>
        </authorList>
    </citation>
    <scope>NUCLEOTIDE SEQUENCE</scope>
    <source>
        <strain evidence="1">A484AB</strain>
    </source>
</reference>
<sequence length="275" mass="32573">MKVGDEYFNIEWFLGGDWKFLACVCGLGAAISTHPWIWCKCPLYDKYDGTKEWSMVDTNKEFRRLDAIDKKKTFNDGFERSKYTHMAGWESYLNDHLKIPFNWYVCKDSKKLKWRDLTGPEKVKLFRNVNICNLLPNHPKKDEISELWSKFWEITESLSAASSEINKEQFHQKSKSFLDLFLNLYQTKHVTPYMHAFTWHVPEFIELYGTISIFTQQGLEKLNDKTTKDFFRSTNQRGLESLKQLVLKRNRVEHLADIGCQREKRVVNCRNCNKA</sequence>